<sequence length="253" mass="26781">MSPRGKFHNVFRQIIWYFPSAQEIDKNLVMREFLWRWRRTIALAAAVAVVVTLLRLVLPQVVTKPLVVAATDIPPGSIIEAGQVTVKQIPVAALPPQGYKKPSQAVGQRTAVPIAAGTTLFPALFSSSPFSRHSFKRKVILALPLRESDQGLASAGDEVIFFLGNDQDTNSAPDTSPDATNPQTIPPALAQKAAESKGLSTQITAQVLSVSAASGSLTGGQKAATIEVAVNPSAAGRLVQASKSEPLQLARTG</sequence>
<accession>A0ABX4UQ31</accession>
<keyword evidence="2" id="KW-0812">Transmembrane</keyword>
<feature type="domain" description="SAF" evidence="3">
    <location>
        <begin position="64"/>
        <end position="126"/>
    </location>
</feature>
<dbReference type="EMBL" id="PNGC01000002">
    <property type="protein sequence ID" value="PMB89234.1"/>
    <property type="molecule type" value="Genomic_DNA"/>
</dbReference>
<dbReference type="Pfam" id="PF08666">
    <property type="entry name" value="SAF"/>
    <property type="match status" value="1"/>
</dbReference>
<name>A0ABX4UQ31_9ACTO</name>
<dbReference type="InterPro" id="IPR013974">
    <property type="entry name" value="SAF"/>
</dbReference>
<evidence type="ECO:0000256" key="1">
    <source>
        <dbReference type="SAM" id="MobiDB-lite"/>
    </source>
</evidence>
<evidence type="ECO:0000313" key="4">
    <source>
        <dbReference type="EMBL" id="PMB89234.1"/>
    </source>
</evidence>
<gene>
    <name evidence="4" type="ORF">CJ240_05550</name>
</gene>
<protein>
    <recommendedName>
        <fullName evidence="3">SAF domain-containing protein</fullName>
    </recommendedName>
</protein>
<reference evidence="4 5" key="1">
    <citation type="submission" date="2017-09" db="EMBL/GenBank/DDBJ databases">
        <title>Bacterial strain isolated from the female urinary microbiota.</title>
        <authorList>
            <person name="Thomas-White K."/>
            <person name="Kumar N."/>
            <person name="Forster S."/>
            <person name="Putonti C."/>
            <person name="Lawley T."/>
            <person name="Wolfe A.J."/>
        </authorList>
    </citation>
    <scope>NUCLEOTIDE SEQUENCE [LARGE SCALE GENOMIC DNA]</scope>
    <source>
        <strain evidence="4 5">UMB0744</strain>
    </source>
</reference>
<keyword evidence="5" id="KW-1185">Reference proteome</keyword>
<dbReference type="SMART" id="SM00858">
    <property type="entry name" value="SAF"/>
    <property type="match status" value="1"/>
</dbReference>
<feature type="region of interest" description="Disordered" evidence="1">
    <location>
        <begin position="165"/>
        <end position="185"/>
    </location>
</feature>
<dbReference type="Gene3D" id="3.90.1210.10">
    <property type="entry name" value="Antifreeze-like/N-acetylneuraminic acid synthase C-terminal domain"/>
    <property type="match status" value="1"/>
</dbReference>
<keyword evidence="2" id="KW-1133">Transmembrane helix</keyword>
<evidence type="ECO:0000313" key="5">
    <source>
        <dbReference type="Proteomes" id="UP000243201"/>
    </source>
</evidence>
<dbReference type="CDD" id="cd11614">
    <property type="entry name" value="SAF_CpaB_FlgA_like"/>
    <property type="match status" value="1"/>
</dbReference>
<proteinExistence type="predicted"/>
<feature type="transmembrane region" description="Helical" evidence="2">
    <location>
        <begin position="40"/>
        <end position="58"/>
    </location>
</feature>
<comment type="caution">
    <text evidence="4">The sequence shown here is derived from an EMBL/GenBank/DDBJ whole genome shotgun (WGS) entry which is preliminary data.</text>
</comment>
<feature type="compositionally biased region" description="Polar residues" evidence="1">
    <location>
        <begin position="166"/>
        <end position="183"/>
    </location>
</feature>
<keyword evidence="2" id="KW-0472">Membrane</keyword>
<organism evidence="4 5">
    <name type="scientific">Varibaculum cambriense</name>
    <dbReference type="NCBI Taxonomy" id="184870"/>
    <lineage>
        <taxon>Bacteria</taxon>
        <taxon>Bacillati</taxon>
        <taxon>Actinomycetota</taxon>
        <taxon>Actinomycetes</taxon>
        <taxon>Actinomycetales</taxon>
        <taxon>Actinomycetaceae</taxon>
        <taxon>Varibaculum</taxon>
    </lineage>
</organism>
<evidence type="ECO:0000256" key="2">
    <source>
        <dbReference type="SAM" id="Phobius"/>
    </source>
</evidence>
<evidence type="ECO:0000259" key="3">
    <source>
        <dbReference type="SMART" id="SM00858"/>
    </source>
</evidence>
<dbReference type="Proteomes" id="UP000243201">
    <property type="component" value="Unassembled WGS sequence"/>
</dbReference>